<dbReference type="EMBL" id="PQIB02000015">
    <property type="protein sequence ID" value="RLM65931.1"/>
    <property type="molecule type" value="Genomic_DNA"/>
</dbReference>
<name>A0A3L6PYX9_PANMI</name>
<evidence type="ECO:0000313" key="2">
    <source>
        <dbReference type="EMBL" id="RLM65931.1"/>
    </source>
</evidence>
<dbReference type="Proteomes" id="UP000275267">
    <property type="component" value="Unassembled WGS sequence"/>
</dbReference>
<feature type="compositionally biased region" description="Low complexity" evidence="1">
    <location>
        <begin position="80"/>
        <end position="98"/>
    </location>
</feature>
<feature type="compositionally biased region" description="Basic and acidic residues" evidence="1">
    <location>
        <begin position="12"/>
        <end position="23"/>
    </location>
</feature>
<comment type="caution">
    <text evidence="2">The sequence shown here is derived from an EMBL/GenBank/DDBJ whole genome shotgun (WGS) entry which is preliminary data.</text>
</comment>
<sequence length="117" mass="12624">MVLEDPSPSWRSPRERSSSRDRSTSCSPAKMQGRRLTVDEVTALAVRVSSALVAAAAAAAQLSSPRRRRHPCPSRHPRRPGYWPARRGAGRRPSGARALTAAGDSAPGRRAPPQRPP</sequence>
<feature type="compositionally biased region" description="Basic residues" evidence="1">
    <location>
        <begin position="65"/>
        <end position="79"/>
    </location>
</feature>
<reference evidence="3" key="1">
    <citation type="journal article" date="2019" name="Nat. Commun.">
        <title>The genome of broomcorn millet.</title>
        <authorList>
            <person name="Zou C."/>
            <person name="Miki D."/>
            <person name="Li D."/>
            <person name="Tang Q."/>
            <person name="Xiao L."/>
            <person name="Rajput S."/>
            <person name="Deng P."/>
            <person name="Jia W."/>
            <person name="Huang R."/>
            <person name="Zhang M."/>
            <person name="Sun Y."/>
            <person name="Hu J."/>
            <person name="Fu X."/>
            <person name="Schnable P.S."/>
            <person name="Li F."/>
            <person name="Zhang H."/>
            <person name="Feng B."/>
            <person name="Zhu X."/>
            <person name="Liu R."/>
            <person name="Schnable J.C."/>
            <person name="Zhu J.-K."/>
            <person name="Zhang H."/>
        </authorList>
    </citation>
    <scope>NUCLEOTIDE SEQUENCE [LARGE SCALE GENOMIC DNA]</scope>
</reference>
<feature type="region of interest" description="Disordered" evidence="1">
    <location>
        <begin position="1"/>
        <end position="33"/>
    </location>
</feature>
<feature type="region of interest" description="Disordered" evidence="1">
    <location>
        <begin position="59"/>
        <end position="117"/>
    </location>
</feature>
<gene>
    <name evidence="2" type="ORF">C2845_PM16G17690</name>
</gene>
<accession>A0A3L6PYX9</accession>
<dbReference type="AlphaFoldDB" id="A0A3L6PYX9"/>
<evidence type="ECO:0000256" key="1">
    <source>
        <dbReference type="SAM" id="MobiDB-lite"/>
    </source>
</evidence>
<protein>
    <submittedName>
        <fullName evidence="2">Uncharacterized protein</fullName>
    </submittedName>
</protein>
<organism evidence="2 3">
    <name type="scientific">Panicum miliaceum</name>
    <name type="common">Proso millet</name>
    <name type="synonym">Broomcorn millet</name>
    <dbReference type="NCBI Taxonomy" id="4540"/>
    <lineage>
        <taxon>Eukaryota</taxon>
        <taxon>Viridiplantae</taxon>
        <taxon>Streptophyta</taxon>
        <taxon>Embryophyta</taxon>
        <taxon>Tracheophyta</taxon>
        <taxon>Spermatophyta</taxon>
        <taxon>Magnoliopsida</taxon>
        <taxon>Liliopsida</taxon>
        <taxon>Poales</taxon>
        <taxon>Poaceae</taxon>
        <taxon>PACMAD clade</taxon>
        <taxon>Panicoideae</taxon>
        <taxon>Panicodae</taxon>
        <taxon>Paniceae</taxon>
        <taxon>Panicinae</taxon>
        <taxon>Panicum</taxon>
        <taxon>Panicum sect. Panicum</taxon>
    </lineage>
</organism>
<evidence type="ECO:0000313" key="3">
    <source>
        <dbReference type="Proteomes" id="UP000275267"/>
    </source>
</evidence>
<proteinExistence type="predicted"/>
<feature type="compositionally biased region" description="Low complexity" evidence="1">
    <location>
        <begin position="1"/>
        <end position="11"/>
    </location>
</feature>
<keyword evidence="3" id="KW-1185">Reference proteome</keyword>